<proteinExistence type="predicted"/>
<organism evidence="1 2">
    <name type="scientific">Williamsia limnetica</name>
    <dbReference type="NCBI Taxonomy" id="882452"/>
    <lineage>
        <taxon>Bacteria</taxon>
        <taxon>Bacillati</taxon>
        <taxon>Actinomycetota</taxon>
        <taxon>Actinomycetes</taxon>
        <taxon>Mycobacteriales</taxon>
        <taxon>Nocardiaceae</taxon>
        <taxon>Williamsia</taxon>
    </lineage>
</organism>
<evidence type="ECO:0000313" key="1">
    <source>
        <dbReference type="EMBL" id="PYE16771.1"/>
    </source>
</evidence>
<dbReference type="AlphaFoldDB" id="A0A318RUZ4"/>
<dbReference type="NCBIfam" id="TIGR01460">
    <property type="entry name" value="HAD-SF-IIA"/>
    <property type="match status" value="1"/>
</dbReference>
<evidence type="ECO:0000313" key="2">
    <source>
        <dbReference type="Proteomes" id="UP000247591"/>
    </source>
</evidence>
<dbReference type="EMBL" id="QJSP01000007">
    <property type="protein sequence ID" value="PYE16771.1"/>
    <property type="molecule type" value="Genomic_DNA"/>
</dbReference>
<keyword evidence="1" id="KW-0378">Hydrolase</keyword>
<comment type="caution">
    <text evidence="1">The sequence shown here is derived from an EMBL/GenBank/DDBJ whole genome shotgun (WGS) entry which is preliminary data.</text>
</comment>
<dbReference type="SUPFAM" id="SSF56784">
    <property type="entry name" value="HAD-like"/>
    <property type="match status" value="1"/>
</dbReference>
<name>A0A318RUZ4_WILLI</name>
<dbReference type="PANTHER" id="PTHR19288">
    <property type="entry name" value="4-NITROPHENYLPHOSPHATASE-RELATED"/>
    <property type="match status" value="1"/>
</dbReference>
<dbReference type="RefSeq" id="WP_110469902.1">
    <property type="nucleotide sequence ID" value="NZ_QJSP01000007.1"/>
</dbReference>
<keyword evidence="2" id="KW-1185">Reference proteome</keyword>
<protein>
    <submittedName>
        <fullName evidence="1">HAD superfamily hydrolase (TIGR01458 family)</fullName>
    </submittedName>
</protein>
<dbReference type="PANTHER" id="PTHR19288:SF46">
    <property type="entry name" value="HALOACID DEHALOGENASE-LIKE HYDROLASE DOMAIN-CONTAINING PROTEIN 2"/>
    <property type="match status" value="1"/>
</dbReference>
<dbReference type="Proteomes" id="UP000247591">
    <property type="component" value="Unassembled WGS sequence"/>
</dbReference>
<reference evidence="1 2" key="1">
    <citation type="submission" date="2018-06" db="EMBL/GenBank/DDBJ databases">
        <title>Genomic Encyclopedia of Type Strains, Phase IV (KMG-IV): sequencing the most valuable type-strain genomes for metagenomic binning, comparative biology and taxonomic classification.</title>
        <authorList>
            <person name="Goeker M."/>
        </authorList>
    </citation>
    <scope>NUCLEOTIDE SEQUENCE [LARGE SCALE GENOMIC DNA]</scope>
    <source>
        <strain evidence="1 2">DSM 45521</strain>
    </source>
</reference>
<gene>
    <name evidence="1" type="ORF">DFR67_10711</name>
</gene>
<dbReference type="GO" id="GO:0016791">
    <property type="term" value="F:phosphatase activity"/>
    <property type="evidence" value="ECO:0007669"/>
    <property type="project" value="TreeGrafter"/>
</dbReference>
<dbReference type="InterPro" id="IPR036412">
    <property type="entry name" value="HAD-like_sf"/>
</dbReference>
<dbReference type="Gene3D" id="3.40.50.1000">
    <property type="entry name" value="HAD superfamily/HAD-like"/>
    <property type="match status" value="2"/>
</dbReference>
<dbReference type="Pfam" id="PF13344">
    <property type="entry name" value="Hydrolase_6"/>
    <property type="match status" value="1"/>
</dbReference>
<dbReference type="OrthoDB" id="148966at2"/>
<dbReference type="GO" id="GO:0005737">
    <property type="term" value="C:cytoplasm"/>
    <property type="evidence" value="ECO:0007669"/>
    <property type="project" value="TreeGrafter"/>
</dbReference>
<dbReference type="InterPro" id="IPR023214">
    <property type="entry name" value="HAD_sf"/>
</dbReference>
<accession>A0A318RUZ4</accession>
<sequence length="268" mass="28514">MAEGLLLDIDGVIVTSWKPLPGAVEALEAIADSGLPRMFLTNTTSRSRGQIADTLTDVGFTVRADEILTAAVLTAEYLRSRHAGKRVVVLNEGPVTEDMDGVDLVDDDPEVVVFGGAGPSFTHEVLSRALAWMLEGVPAISMHRSLTWATTGGPKIDTGVYLEGLQKATGIKIPAIGKPSPLGFRSAVEMLDVGDPSGVVMVGDDMYSDVLGAQKTAMTGVLVRTGKFVPEQLDALHRDEFGQVPDHVIDSVADLPELLEKLSTRRPA</sequence>
<dbReference type="InterPro" id="IPR006357">
    <property type="entry name" value="HAD-SF_hydro_IIA"/>
</dbReference>
<dbReference type="Pfam" id="PF13242">
    <property type="entry name" value="Hydrolase_like"/>
    <property type="match status" value="1"/>
</dbReference>